<dbReference type="PROSITE" id="PS51257">
    <property type="entry name" value="PROKAR_LIPOPROTEIN"/>
    <property type="match status" value="1"/>
</dbReference>
<reference evidence="1 2" key="1">
    <citation type="submission" date="2021-01" db="EMBL/GenBank/DDBJ databases">
        <title>Carboxyliciviraga sp.nov., isolated from coastal sediments.</title>
        <authorList>
            <person name="Lu D."/>
            <person name="Zhang T."/>
        </authorList>
    </citation>
    <scope>NUCLEOTIDE SEQUENCE [LARGE SCALE GENOMIC DNA]</scope>
    <source>
        <strain evidence="1 2">N1Y132</strain>
    </source>
</reference>
<evidence type="ECO:0000313" key="2">
    <source>
        <dbReference type="Proteomes" id="UP000605676"/>
    </source>
</evidence>
<protein>
    <recommendedName>
        <fullName evidence="3">Tetratricopeptide repeat protein</fullName>
    </recommendedName>
</protein>
<evidence type="ECO:0000313" key="1">
    <source>
        <dbReference type="EMBL" id="MBK3519547.1"/>
    </source>
</evidence>
<evidence type="ECO:0008006" key="3">
    <source>
        <dbReference type="Google" id="ProtNLM"/>
    </source>
</evidence>
<keyword evidence="2" id="KW-1185">Reference proteome</keyword>
<dbReference type="Proteomes" id="UP000605676">
    <property type="component" value="Unassembled WGS sequence"/>
</dbReference>
<comment type="caution">
    <text evidence="1">The sequence shown here is derived from an EMBL/GenBank/DDBJ whole genome shotgun (WGS) entry which is preliminary data.</text>
</comment>
<dbReference type="Pfam" id="PF19867">
    <property type="entry name" value="DUF6340"/>
    <property type="match status" value="1"/>
</dbReference>
<sequence>MLRNLIFLLITLVLVVSCKTYEVMHYDVLRPAVYSVPPQLKSIVIVDNAYPFNPDNAHIAKVMGQLQRLDTVRVDTFSKVIINQLKAELDFRRFFDTVYIDTIKHNTAISGKPLRSLTQAQIIDICNKYNVDALLSLDAAKYGTLINVQDMDVEYYSTMDVGGVAYWQLFDGYSTEALYADAQRDTLYWDAVGADINVSVATFPSLKDATIELGSYMGATYADELVPHWEPVERRVYIAGNTHFISAAEWLSKDNRSEAEKLWNFIYQHGNSREKGRAANNIAVSMEARGEYKLAMEWAFKSYQAFELKGVKGNHDERLSSKELYTDLVRRYRDQKKLDVQFGIPVL</sequence>
<dbReference type="EMBL" id="JAENRR010000075">
    <property type="protein sequence ID" value="MBK3519547.1"/>
    <property type="molecule type" value="Genomic_DNA"/>
</dbReference>
<proteinExistence type="predicted"/>
<gene>
    <name evidence="1" type="ORF">JIV24_19540</name>
</gene>
<name>A0ABS1HPS8_9BACT</name>
<dbReference type="InterPro" id="IPR045921">
    <property type="entry name" value="DUF6340"/>
</dbReference>
<organism evidence="1 2">
    <name type="scientific">Carboxylicivirga marina</name>
    <dbReference type="NCBI Taxonomy" id="2800988"/>
    <lineage>
        <taxon>Bacteria</taxon>
        <taxon>Pseudomonadati</taxon>
        <taxon>Bacteroidota</taxon>
        <taxon>Bacteroidia</taxon>
        <taxon>Marinilabiliales</taxon>
        <taxon>Marinilabiliaceae</taxon>
        <taxon>Carboxylicivirga</taxon>
    </lineage>
</organism>
<dbReference type="RefSeq" id="WP_200466766.1">
    <property type="nucleotide sequence ID" value="NZ_JAENRR010000075.1"/>
</dbReference>
<accession>A0ABS1HPS8</accession>